<dbReference type="AlphaFoldDB" id="A0A4R7SR50"/>
<feature type="domain" description="Blue (type 1) copper" evidence="7">
    <location>
        <begin position="108"/>
        <end position="232"/>
    </location>
</feature>
<dbReference type="Pfam" id="PF00127">
    <property type="entry name" value="Copper-bind"/>
    <property type="match status" value="1"/>
</dbReference>
<keyword evidence="6" id="KW-1133">Transmembrane helix</keyword>
<gene>
    <name evidence="8" type="ORF">EI77_00401</name>
</gene>
<dbReference type="Proteomes" id="UP000295662">
    <property type="component" value="Unassembled WGS sequence"/>
</dbReference>
<reference evidence="8 9" key="1">
    <citation type="submission" date="2019-03" db="EMBL/GenBank/DDBJ databases">
        <title>Genomic Encyclopedia of Archaeal and Bacterial Type Strains, Phase II (KMG-II): from individual species to whole genera.</title>
        <authorList>
            <person name="Goeker M."/>
        </authorList>
    </citation>
    <scope>NUCLEOTIDE SEQUENCE [LARGE SCALE GENOMIC DNA]</scope>
    <source>
        <strain evidence="8 9">ATCC 25309</strain>
    </source>
</reference>
<feature type="region of interest" description="Disordered" evidence="5">
    <location>
        <begin position="62"/>
        <end position="96"/>
    </location>
</feature>
<dbReference type="InterPro" id="IPR000923">
    <property type="entry name" value="BlueCu_1"/>
</dbReference>
<evidence type="ECO:0000256" key="6">
    <source>
        <dbReference type="SAM" id="Phobius"/>
    </source>
</evidence>
<dbReference type="GO" id="GO:0009055">
    <property type="term" value="F:electron transfer activity"/>
    <property type="evidence" value="ECO:0007669"/>
    <property type="project" value="InterPro"/>
</dbReference>
<dbReference type="InterPro" id="IPR008972">
    <property type="entry name" value="Cupredoxin"/>
</dbReference>
<evidence type="ECO:0000256" key="3">
    <source>
        <dbReference type="ARBA" id="ARBA00022982"/>
    </source>
</evidence>
<name>A0A4R7SR50_9BACT</name>
<dbReference type="CDD" id="cd04233">
    <property type="entry name" value="Auracyanin"/>
    <property type="match status" value="1"/>
</dbReference>
<keyword evidence="6" id="KW-0812">Transmembrane</keyword>
<keyword evidence="4" id="KW-0186">Copper</keyword>
<dbReference type="PROSITE" id="PS00196">
    <property type="entry name" value="COPPER_BLUE"/>
    <property type="match status" value="1"/>
</dbReference>
<evidence type="ECO:0000313" key="9">
    <source>
        <dbReference type="Proteomes" id="UP000295662"/>
    </source>
</evidence>
<keyword evidence="6" id="KW-0472">Membrane</keyword>
<comment type="caution">
    <text evidence="8">The sequence shown here is derived from an EMBL/GenBank/DDBJ whole genome shotgun (WGS) entry which is preliminary data.</text>
</comment>
<dbReference type="InterPro" id="IPR050845">
    <property type="entry name" value="Cu-binding_ET"/>
</dbReference>
<keyword evidence="2" id="KW-0479">Metal-binding</keyword>
<keyword evidence="1" id="KW-0813">Transport</keyword>
<evidence type="ECO:0000256" key="1">
    <source>
        <dbReference type="ARBA" id="ARBA00022448"/>
    </source>
</evidence>
<feature type="transmembrane region" description="Helical" evidence="6">
    <location>
        <begin position="15"/>
        <end position="41"/>
    </location>
</feature>
<accession>A0A4R7SR50</accession>
<dbReference type="RefSeq" id="WP_166646969.1">
    <property type="nucleotide sequence ID" value="NZ_SOCA01000001.1"/>
</dbReference>
<evidence type="ECO:0000256" key="5">
    <source>
        <dbReference type="SAM" id="MobiDB-lite"/>
    </source>
</evidence>
<sequence length="232" mass="23917">MSAHPHPTSEESGSIWKILNVIIAIVVGGFTLFWAITFLIGAKAETSGWNKVEAVTETAPAAEAAAPAATETPAAAPAATPGTAPAPAAPATAEATAPALTPAPEAAQIALKVDVANPLAYDIKEFSVKSGQAVKLTFNNVHPAVPQPHNVVIGVSGSKDKLLALAMQMATSPDGMAKGYIPESPDILFHTKLLQPGQSETIEFTAPAAGDYPYMCTFPGHGIIMNGIMRVE</sequence>
<keyword evidence="9" id="KW-1185">Reference proteome</keyword>
<evidence type="ECO:0000313" key="8">
    <source>
        <dbReference type="EMBL" id="TDU81099.1"/>
    </source>
</evidence>
<dbReference type="SUPFAM" id="SSF49503">
    <property type="entry name" value="Cupredoxins"/>
    <property type="match status" value="1"/>
</dbReference>
<dbReference type="Gene3D" id="2.60.40.420">
    <property type="entry name" value="Cupredoxins - blue copper proteins"/>
    <property type="match status" value="1"/>
</dbReference>
<dbReference type="GO" id="GO:0005507">
    <property type="term" value="F:copper ion binding"/>
    <property type="evidence" value="ECO:0007669"/>
    <property type="project" value="InterPro"/>
</dbReference>
<evidence type="ECO:0000256" key="4">
    <source>
        <dbReference type="ARBA" id="ARBA00023008"/>
    </source>
</evidence>
<dbReference type="InterPro" id="IPR028871">
    <property type="entry name" value="BlueCu_1_BS"/>
</dbReference>
<protein>
    <submittedName>
        <fullName evidence="8">Azurin</fullName>
    </submittedName>
</protein>
<dbReference type="PANTHER" id="PTHR38439">
    <property type="entry name" value="AURACYANIN-B"/>
    <property type="match status" value="1"/>
</dbReference>
<evidence type="ECO:0000256" key="2">
    <source>
        <dbReference type="ARBA" id="ARBA00022723"/>
    </source>
</evidence>
<keyword evidence="3" id="KW-0249">Electron transport</keyword>
<dbReference type="PANTHER" id="PTHR38439:SF2">
    <property type="entry name" value="OUTER MEMBRANE PROTEIN H.8"/>
    <property type="match status" value="1"/>
</dbReference>
<organism evidence="8 9">
    <name type="scientific">Prosthecobacter fusiformis</name>
    <dbReference type="NCBI Taxonomy" id="48464"/>
    <lineage>
        <taxon>Bacteria</taxon>
        <taxon>Pseudomonadati</taxon>
        <taxon>Verrucomicrobiota</taxon>
        <taxon>Verrucomicrobiia</taxon>
        <taxon>Verrucomicrobiales</taxon>
        <taxon>Verrucomicrobiaceae</taxon>
        <taxon>Prosthecobacter</taxon>
    </lineage>
</organism>
<dbReference type="EMBL" id="SOCA01000001">
    <property type="protein sequence ID" value="TDU81099.1"/>
    <property type="molecule type" value="Genomic_DNA"/>
</dbReference>
<evidence type="ECO:0000259" key="7">
    <source>
        <dbReference type="Pfam" id="PF00127"/>
    </source>
</evidence>
<proteinExistence type="predicted"/>